<feature type="compositionally biased region" description="Low complexity" evidence="2">
    <location>
        <begin position="527"/>
        <end position="551"/>
    </location>
</feature>
<feature type="region of interest" description="Disordered" evidence="2">
    <location>
        <begin position="1068"/>
        <end position="1093"/>
    </location>
</feature>
<evidence type="ECO:0000313" key="3">
    <source>
        <dbReference type="EMBL" id="CAE7231438.1"/>
    </source>
</evidence>
<gene>
    <name evidence="3" type="ORF">RDB_LOCUS187170</name>
</gene>
<dbReference type="EMBL" id="CAJNJQ010006560">
    <property type="protein sequence ID" value="CAE7231438.1"/>
    <property type="molecule type" value="Genomic_DNA"/>
</dbReference>
<feature type="region of interest" description="Disordered" evidence="2">
    <location>
        <begin position="224"/>
        <end position="251"/>
    </location>
</feature>
<feature type="compositionally biased region" description="Polar residues" evidence="2">
    <location>
        <begin position="779"/>
        <end position="805"/>
    </location>
</feature>
<feature type="compositionally biased region" description="Polar residues" evidence="2">
    <location>
        <begin position="350"/>
        <end position="371"/>
    </location>
</feature>
<feature type="compositionally biased region" description="Low complexity" evidence="2">
    <location>
        <begin position="813"/>
        <end position="828"/>
    </location>
</feature>
<feature type="compositionally biased region" description="Basic and acidic residues" evidence="2">
    <location>
        <begin position="1079"/>
        <end position="1093"/>
    </location>
</feature>
<feature type="compositionally biased region" description="Low complexity" evidence="2">
    <location>
        <begin position="264"/>
        <end position="277"/>
    </location>
</feature>
<feature type="compositionally biased region" description="Low complexity" evidence="2">
    <location>
        <begin position="225"/>
        <end position="240"/>
    </location>
</feature>
<reference evidence="3" key="1">
    <citation type="submission" date="2021-01" db="EMBL/GenBank/DDBJ databases">
        <authorList>
            <person name="Kaushik A."/>
        </authorList>
    </citation>
    <scope>NUCLEOTIDE SEQUENCE</scope>
    <source>
        <strain evidence="3">AG5</strain>
    </source>
</reference>
<feature type="compositionally biased region" description="Low complexity" evidence="2">
    <location>
        <begin position="575"/>
        <end position="588"/>
    </location>
</feature>
<protein>
    <submittedName>
        <fullName evidence="3">Uncharacterized protein</fullName>
    </submittedName>
</protein>
<accession>A0A8H3EBY0</accession>
<feature type="compositionally biased region" description="Low complexity" evidence="2">
    <location>
        <begin position="604"/>
        <end position="626"/>
    </location>
</feature>
<feature type="compositionally biased region" description="Polar residues" evidence="2">
    <location>
        <begin position="319"/>
        <end position="330"/>
    </location>
</feature>
<evidence type="ECO:0000256" key="1">
    <source>
        <dbReference type="SAM" id="Coils"/>
    </source>
</evidence>
<feature type="compositionally biased region" description="Polar residues" evidence="2">
    <location>
        <begin position="695"/>
        <end position="726"/>
    </location>
</feature>
<keyword evidence="1" id="KW-0175">Coiled coil</keyword>
<feature type="compositionally biased region" description="Low complexity" evidence="2">
    <location>
        <begin position="331"/>
        <end position="349"/>
    </location>
</feature>
<feature type="compositionally biased region" description="Low complexity" evidence="2">
    <location>
        <begin position="385"/>
        <end position="428"/>
    </location>
</feature>
<evidence type="ECO:0000313" key="4">
    <source>
        <dbReference type="Proteomes" id="UP000663827"/>
    </source>
</evidence>
<feature type="compositionally biased region" description="Polar residues" evidence="2">
    <location>
        <begin position="666"/>
        <end position="682"/>
    </location>
</feature>
<feature type="compositionally biased region" description="Polar residues" evidence="2">
    <location>
        <begin position="293"/>
        <end position="308"/>
    </location>
</feature>
<feature type="compositionally biased region" description="Low complexity" evidence="2">
    <location>
        <begin position="506"/>
        <end position="520"/>
    </location>
</feature>
<name>A0A8H3EBY0_9AGAM</name>
<feature type="compositionally biased region" description="Polar residues" evidence="2">
    <location>
        <begin position="451"/>
        <end position="474"/>
    </location>
</feature>
<feature type="compositionally biased region" description="Basic and acidic residues" evidence="2">
    <location>
        <begin position="871"/>
        <end position="880"/>
    </location>
</feature>
<feature type="region of interest" description="Disordered" evidence="2">
    <location>
        <begin position="263"/>
        <end position="895"/>
    </location>
</feature>
<dbReference type="Proteomes" id="UP000663827">
    <property type="component" value="Unassembled WGS sequence"/>
</dbReference>
<feature type="compositionally biased region" description="Low complexity" evidence="2">
    <location>
        <begin position="730"/>
        <end position="744"/>
    </location>
</feature>
<organism evidence="3 4">
    <name type="scientific">Rhizoctonia solani</name>
    <dbReference type="NCBI Taxonomy" id="456999"/>
    <lineage>
        <taxon>Eukaryota</taxon>
        <taxon>Fungi</taxon>
        <taxon>Dikarya</taxon>
        <taxon>Basidiomycota</taxon>
        <taxon>Agaricomycotina</taxon>
        <taxon>Agaricomycetes</taxon>
        <taxon>Cantharellales</taxon>
        <taxon>Ceratobasidiaceae</taxon>
        <taxon>Rhizoctonia</taxon>
    </lineage>
</organism>
<evidence type="ECO:0000256" key="2">
    <source>
        <dbReference type="SAM" id="MobiDB-lite"/>
    </source>
</evidence>
<sequence>MNAANLFDRNPLHVAHLQGPVDRLHDTNLRAIYERAGKILLIQRWKDLNTGAPHAFLLFESETAANSCCNRIGAPRITTPNNSHPQSITASILQPNQPNHPALQQWLSSQNMAPSYMIKNPPPSLKAAAFPLSCLRVLNEDASDVVGKLREFQCGPGWWRFVAQMYVANKAWAAARMVLKCEKEPDDDVIDISDDSAHEQASDDDQSGIVSLFILKSSYLPTKNTKAQKSSKPSTTPKASHNVWLPSKRDVTGARAKLGVVTSKPGAGAVKPGAAKVTKSDSSLEAPPFVPTPMSQSPVTDATPQASPNMPPTVPATLPRSTESGATHSKPSSSGTNGTSATTNGPSTTLQPNAATKSTLESTPAQPSSSVALAKSLGPTQAQLATKPPTSTQPAPASPKPASSETTSTTSQPIIPILLQPLPQPSSSRSTDSTPAPSAPTVDKPIPNALGLSSTGPNTRSSTEATRTIKTSDSPPKATGPQDAPSKSTTSAAPKRSTRSRSGALPTGPKSKSPPTAPKALISSINSKSATPPTGPKSTTPSVSTPTAPRSLAATLSGQKAPPTGPRALTHVLGTSSSNLLSASATTSPGGPTVAPSAPSVALTSGPHSSGTSSTTSTNDTAPAPSLTTPRSADPSTVAPRQAHTSSVEPPAVPQVKVKKEAEQVTLGNQPSDSVSQGSSIAPISRNLPTAPPTEDSSMQEASPAPTTENTPSVPITQEQPSTTPAQDLPSTQTTQAPPTEEPSVAPMEEDSFSTPTEGDSSFGVPSEDLFPLSIAPTEDTSSIILPQDLSSTQNRPTALAQDSPSGPPAQDPPTSTIAPPSTTSTASHGIPARTPIRSPSREPLSFFGISSSPGSLLVALPPTSSSPTKRKSDTFETRLIKRRRHRTSSSKSEPIIVEPEISALEAEKARAAELQAEEDRVRELLGVDMSDYAESVMARLSGSDKTNGRGIVSSSDKSKSSPAQGTPVESDLELELRSLRATRDENEALKMKIKVLELTLPTAESVKNELYAERKEKSQLIEALAIERSLLTQSEALRKQSDATREGLQKRVKQLEERLSESTVTLEKAREAAQTASDQRRKAEEACSAADAERTKLEGLLDEERGLVSRERAALAEESNVKAEAQAKLAAAEARLAAEQRRYAEAMDQTSKERIEAKNFLDAEKAIVSAQEAKLEREKEIRGELETKLREVEDRLKEEQAKRVEDKRIADCFLQEKLTMAMKLVTAEREVTGSERAKTVAEAEARGLAEKEVVLLKERLETSEKALKEALDGYKSMKRDLTTFKDQLNDSERRERTLRTQLSTVGTKLGMTEDRVRATEDRAAEVEQVSQRQVFELSKIQAELASEKNVLLMERQALALERMARKELERKMVTAEERVTTGAKQLNELQVQLQNAVSSSQGTREQLQTQRTLLHIARTRIQELEQAIQRVESDLDAARTGEATAKTMIQLWGPPPRAQLSSPISDIVEQQVEQMDTEDPFISLMKPHRQQSFKLKRTAAPARLLKVDMPSGEPVNIDLGGLPANPEAIIDLLYRSKCAGVFWDIIMDEYGAMGCFDAAEAIAEGKLRYQP</sequence>
<comment type="caution">
    <text evidence="3">The sequence shown here is derived from an EMBL/GenBank/DDBJ whole genome shotgun (WGS) entry which is preliminary data.</text>
</comment>
<feature type="region of interest" description="Disordered" evidence="2">
    <location>
        <begin position="940"/>
        <end position="973"/>
    </location>
</feature>
<proteinExistence type="predicted"/>
<feature type="coiled-coil region" evidence="1">
    <location>
        <begin position="1408"/>
        <end position="1442"/>
    </location>
</feature>